<gene>
    <name evidence="4" type="ORF">GCM10011354_10430</name>
</gene>
<accession>A0A8J3A6T7</accession>
<organism evidence="4 5">
    <name type="scientific">Egicoccus halophilus</name>
    <dbReference type="NCBI Taxonomy" id="1670830"/>
    <lineage>
        <taxon>Bacteria</taxon>
        <taxon>Bacillati</taxon>
        <taxon>Actinomycetota</taxon>
        <taxon>Nitriliruptoria</taxon>
        <taxon>Egicoccales</taxon>
        <taxon>Egicoccaceae</taxon>
        <taxon>Egicoccus</taxon>
    </lineage>
</organism>
<dbReference type="Gene3D" id="3.40.630.30">
    <property type="match status" value="1"/>
</dbReference>
<dbReference type="CDD" id="cd04301">
    <property type="entry name" value="NAT_SF"/>
    <property type="match status" value="1"/>
</dbReference>
<keyword evidence="5" id="KW-1185">Reference proteome</keyword>
<evidence type="ECO:0000259" key="3">
    <source>
        <dbReference type="PROSITE" id="PS51186"/>
    </source>
</evidence>
<comment type="caution">
    <text evidence="4">The sequence shown here is derived from an EMBL/GenBank/DDBJ whole genome shotgun (WGS) entry which is preliminary data.</text>
</comment>
<evidence type="ECO:0000256" key="1">
    <source>
        <dbReference type="ARBA" id="ARBA00022679"/>
    </source>
</evidence>
<dbReference type="PANTHER" id="PTHR43877">
    <property type="entry name" value="AMINOALKYLPHOSPHONATE N-ACETYLTRANSFERASE-RELATED-RELATED"/>
    <property type="match status" value="1"/>
</dbReference>
<dbReference type="Pfam" id="PF00583">
    <property type="entry name" value="Acetyltransf_1"/>
    <property type="match status" value="1"/>
</dbReference>
<reference evidence="4" key="2">
    <citation type="submission" date="2020-09" db="EMBL/GenBank/DDBJ databases">
        <authorList>
            <person name="Sun Q."/>
            <person name="Zhou Y."/>
        </authorList>
    </citation>
    <scope>NUCLEOTIDE SEQUENCE</scope>
    <source>
        <strain evidence="4">CGMCC 1.14988</strain>
    </source>
</reference>
<evidence type="ECO:0000313" key="4">
    <source>
        <dbReference type="EMBL" id="GGI04705.1"/>
    </source>
</evidence>
<dbReference type="EMBL" id="BMHA01000003">
    <property type="protein sequence ID" value="GGI04705.1"/>
    <property type="molecule type" value="Genomic_DNA"/>
</dbReference>
<dbReference type="InterPro" id="IPR016181">
    <property type="entry name" value="Acyl_CoA_acyltransferase"/>
</dbReference>
<dbReference type="Proteomes" id="UP000650511">
    <property type="component" value="Unassembled WGS sequence"/>
</dbReference>
<dbReference type="AlphaFoldDB" id="A0A8J3A6T7"/>
<keyword evidence="1" id="KW-0808">Transferase</keyword>
<feature type="domain" description="N-acetyltransferase" evidence="3">
    <location>
        <begin position="8"/>
        <end position="145"/>
    </location>
</feature>
<dbReference type="SUPFAM" id="SSF55729">
    <property type="entry name" value="Acyl-CoA N-acyltransferases (Nat)"/>
    <property type="match status" value="1"/>
</dbReference>
<evidence type="ECO:0000256" key="2">
    <source>
        <dbReference type="ARBA" id="ARBA00023315"/>
    </source>
</evidence>
<name>A0A8J3A6T7_9ACTN</name>
<reference evidence="4" key="1">
    <citation type="journal article" date="2014" name="Int. J. Syst. Evol. Microbiol.">
        <title>Complete genome sequence of Corynebacterium casei LMG S-19264T (=DSM 44701T), isolated from a smear-ripened cheese.</title>
        <authorList>
            <consortium name="US DOE Joint Genome Institute (JGI-PGF)"/>
            <person name="Walter F."/>
            <person name="Albersmeier A."/>
            <person name="Kalinowski J."/>
            <person name="Ruckert C."/>
        </authorList>
    </citation>
    <scope>NUCLEOTIDE SEQUENCE</scope>
    <source>
        <strain evidence="4">CGMCC 1.14988</strain>
    </source>
</reference>
<evidence type="ECO:0000313" key="5">
    <source>
        <dbReference type="Proteomes" id="UP000650511"/>
    </source>
</evidence>
<dbReference type="InterPro" id="IPR050832">
    <property type="entry name" value="Bact_Acetyltransf"/>
</dbReference>
<dbReference type="PROSITE" id="PS51186">
    <property type="entry name" value="GNAT"/>
    <property type="match status" value="1"/>
</dbReference>
<dbReference type="InterPro" id="IPR000182">
    <property type="entry name" value="GNAT_dom"/>
</dbReference>
<dbReference type="GO" id="GO:0016747">
    <property type="term" value="F:acyltransferase activity, transferring groups other than amino-acyl groups"/>
    <property type="evidence" value="ECO:0007669"/>
    <property type="project" value="InterPro"/>
</dbReference>
<proteinExistence type="predicted"/>
<dbReference type="RefSeq" id="WP_130649751.1">
    <property type="nucleotide sequence ID" value="NZ_BMHA01000003.1"/>
</dbReference>
<protein>
    <recommendedName>
        <fullName evidence="3">N-acetyltransferase domain-containing protein</fullName>
    </recommendedName>
</protein>
<dbReference type="OrthoDB" id="9789603at2"/>
<sequence>MTPTPSGVQVRRARIEEIRPLAAEYRAEQESLYGTPGNPPLPQGGIFWLAVDPDDDRPLGYAAGTLRPTGCTIGPIFARADARRRGVGEALLVTIQQWAGQTRVPVVEISVAADNDAGQRFLEALGYVPRRVLMSLTPAGARPVPAQDPT</sequence>
<keyword evidence="2" id="KW-0012">Acyltransferase</keyword>